<keyword evidence="2" id="KW-0812">Transmembrane</keyword>
<dbReference type="EMBL" id="JBFYGN010000008">
    <property type="protein sequence ID" value="MEX8192987.1"/>
    <property type="molecule type" value="Genomic_DNA"/>
</dbReference>
<dbReference type="RefSeq" id="WP_369338331.1">
    <property type="nucleotide sequence ID" value="NZ_JBFYGN010000008.1"/>
</dbReference>
<feature type="region of interest" description="Disordered" evidence="1">
    <location>
        <begin position="161"/>
        <end position="180"/>
    </location>
</feature>
<keyword evidence="2" id="KW-0472">Membrane</keyword>
<evidence type="ECO:0000256" key="1">
    <source>
        <dbReference type="SAM" id="MobiDB-lite"/>
    </source>
</evidence>
<feature type="transmembrane region" description="Helical" evidence="2">
    <location>
        <begin position="16"/>
        <end position="34"/>
    </location>
</feature>
<evidence type="ECO:0000313" key="4">
    <source>
        <dbReference type="Proteomes" id="UP001561046"/>
    </source>
</evidence>
<dbReference type="Proteomes" id="UP001561046">
    <property type="component" value="Unassembled WGS sequence"/>
</dbReference>
<name>A0ABV3ZU25_9BURK</name>
<proteinExistence type="predicted"/>
<evidence type="ECO:0008006" key="5">
    <source>
        <dbReference type="Google" id="ProtNLM"/>
    </source>
</evidence>
<feature type="transmembrane region" description="Helical" evidence="2">
    <location>
        <begin position="127"/>
        <end position="151"/>
    </location>
</feature>
<accession>A0ABV3ZU25</accession>
<feature type="transmembrane region" description="Helical" evidence="2">
    <location>
        <begin position="46"/>
        <end position="72"/>
    </location>
</feature>
<keyword evidence="2" id="KW-1133">Transmembrane helix</keyword>
<feature type="transmembrane region" description="Helical" evidence="2">
    <location>
        <begin position="92"/>
        <end position="115"/>
    </location>
</feature>
<comment type="caution">
    <text evidence="3">The sequence shown here is derived from an EMBL/GenBank/DDBJ whole genome shotgun (WGS) entry which is preliminary data.</text>
</comment>
<organism evidence="3 4">
    <name type="scientific">Comamonas guangdongensis</name>
    <dbReference type="NCBI Taxonomy" id="510515"/>
    <lineage>
        <taxon>Bacteria</taxon>
        <taxon>Pseudomonadati</taxon>
        <taxon>Pseudomonadota</taxon>
        <taxon>Betaproteobacteria</taxon>
        <taxon>Burkholderiales</taxon>
        <taxon>Comamonadaceae</taxon>
        <taxon>Comamonas</taxon>
    </lineage>
</organism>
<gene>
    <name evidence="3" type="ORF">AB6724_09045</name>
</gene>
<protein>
    <recommendedName>
        <fullName evidence="5">DUF805 domain-containing protein</fullName>
    </recommendedName>
</protein>
<keyword evidence="4" id="KW-1185">Reference proteome</keyword>
<reference evidence="3 4" key="1">
    <citation type="journal article" date="2013" name="Int. J. Syst. Evol. Microbiol.">
        <title>Comamonas guangdongensis sp. nov., isolated from subterranean forest sediment, and emended description of the genus Comamonas.</title>
        <authorList>
            <person name="Zhang J."/>
            <person name="Wang Y."/>
            <person name="Zhou S."/>
            <person name="Wu C."/>
            <person name="He J."/>
            <person name="Li F."/>
        </authorList>
    </citation>
    <scope>NUCLEOTIDE SEQUENCE [LARGE SCALE GENOMIC DNA]</scope>
    <source>
        <strain evidence="3 4">CCTCC AB2011133</strain>
    </source>
</reference>
<sequence length="180" mass="20265">MNVIKSSKHSLIRTRFLVNCLFLVVGFASIYFYWPHQNGKEAISDWKAFTTIMSSVAATMVGFLVAVGALLYTVANTPLVSFLRKYGVEKRILFDLFSATCFWLICLFFSMFANFPMANISPEISGIISFGFSICGLLSFFPIGYSLWMILSNIDAPEGDKSTLPKNQDENFWTKPTDLD</sequence>
<evidence type="ECO:0000313" key="3">
    <source>
        <dbReference type="EMBL" id="MEX8192987.1"/>
    </source>
</evidence>
<evidence type="ECO:0000256" key="2">
    <source>
        <dbReference type="SAM" id="Phobius"/>
    </source>
</evidence>